<dbReference type="Proteomes" id="UP000244722">
    <property type="component" value="Unassembled WGS sequence"/>
</dbReference>
<dbReference type="EMBL" id="NESQ01000237">
    <property type="protein sequence ID" value="PUU75326.1"/>
    <property type="molecule type" value="Genomic_DNA"/>
</dbReference>
<name>A0A2T6ZIP2_TUBBO</name>
<dbReference type="AlphaFoldDB" id="A0A2T6ZIP2"/>
<accession>A0A2T6ZIP2</accession>
<comment type="caution">
    <text evidence="1">The sequence shown here is derived from an EMBL/GenBank/DDBJ whole genome shotgun (WGS) entry which is preliminary data.</text>
</comment>
<keyword evidence="2" id="KW-1185">Reference proteome</keyword>
<gene>
    <name evidence="1" type="ORF">B9Z19DRAFT_357254</name>
</gene>
<protein>
    <submittedName>
        <fullName evidence="1">Uncharacterized protein</fullName>
    </submittedName>
</protein>
<evidence type="ECO:0000313" key="1">
    <source>
        <dbReference type="EMBL" id="PUU75326.1"/>
    </source>
</evidence>
<sequence>MGSYYILLGLRLCSRRAAGEMVEMAVALVQCRRGQNYLTIHRVSGWVGAKTGEFRCKLGHLGASSPEYFMNHPSTSTEL</sequence>
<evidence type="ECO:0000313" key="2">
    <source>
        <dbReference type="Proteomes" id="UP000244722"/>
    </source>
</evidence>
<proteinExistence type="predicted"/>
<organism evidence="1 2">
    <name type="scientific">Tuber borchii</name>
    <name type="common">White truffle</name>
    <dbReference type="NCBI Taxonomy" id="42251"/>
    <lineage>
        <taxon>Eukaryota</taxon>
        <taxon>Fungi</taxon>
        <taxon>Dikarya</taxon>
        <taxon>Ascomycota</taxon>
        <taxon>Pezizomycotina</taxon>
        <taxon>Pezizomycetes</taxon>
        <taxon>Pezizales</taxon>
        <taxon>Tuberaceae</taxon>
        <taxon>Tuber</taxon>
    </lineage>
</organism>
<reference evidence="1 2" key="1">
    <citation type="submission" date="2017-04" db="EMBL/GenBank/DDBJ databases">
        <title>Draft genome sequence of Tuber borchii Vittad., a whitish edible truffle.</title>
        <authorList>
            <consortium name="DOE Joint Genome Institute"/>
            <person name="Murat C."/>
            <person name="Kuo A."/>
            <person name="Barry K.W."/>
            <person name="Clum A."/>
            <person name="Dockter R.B."/>
            <person name="Fauchery L."/>
            <person name="Iotti M."/>
            <person name="Kohler A."/>
            <person name="Labutti K."/>
            <person name="Lindquist E.A."/>
            <person name="Lipzen A."/>
            <person name="Ohm R.A."/>
            <person name="Wang M."/>
            <person name="Grigoriev I.V."/>
            <person name="Zambonelli A."/>
            <person name="Martin F.M."/>
        </authorList>
    </citation>
    <scope>NUCLEOTIDE SEQUENCE [LARGE SCALE GENOMIC DNA]</scope>
    <source>
        <strain evidence="1 2">Tbo3840</strain>
    </source>
</reference>